<feature type="region of interest" description="Disordered" evidence="1">
    <location>
        <begin position="1"/>
        <end position="64"/>
    </location>
</feature>
<reference evidence="2 3" key="1">
    <citation type="submission" date="2021-04" db="EMBL/GenBank/DDBJ databases">
        <title>Magnetospirillum sulfuroxidans sp. nov., a facultative chemolithoautotrophic sulfur-oxidizing alphaproteobacterium isolated from freshwater sediment and proposals for Paramagetospirillum gen. nov., and Magnetospirillaceae fam. nov.</title>
        <authorList>
            <person name="Koziaeva V."/>
            <person name="Geelhoed J.S."/>
            <person name="Sorokin D.Y."/>
            <person name="Grouzdev D.S."/>
        </authorList>
    </citation>
    <scope>NUCLEOTIDE SEQUENCE [LARGE SCALE GENOMIC DNA]</scope>
    <source>
        <strain evidence="2 3">J10</strain>
    </source>
</reference>
<dbReference type="RefSeq" id="WP_211546049.1">
    <property type="nucleotide sequence ID" value="NZ_JAGTUF010000001.1"/>
</dbReference>
<dbReference type="EMBL" id="JAGTUF010000001">
    <property type="protein sequence ID" value="MBR9970561.1"/>
    <property type="molecule type" value="Genomic_DNA"/>
</dbReference>
<evidence type="ECO:0000313" key="2">
    <source>
        <dbReference type="EMBL" id="MBR9970561.1"/>
    </source>
</evidence>
<gene>
    <name evidence="2" type="ORF">KEC16_02395</name>
</gene>
<proteinExistence type="predicted"/>
<keyword evidence="3" id="KW-1185">Reference proteome</keyword>
<evidence type="ECO:0000256" key="1">
    <source>
        <dbReference type="SAM" id="MobiDB-lite"/>
    </source>
</evidence>
<comment type="caution">
    <text evidence="2">The sequence shown here is derived from an EMBL/GenBank/DDBJ whole genome shotgun (WGS) entry which is preliminary data.</text>
</comment>
<evidence type="ECO:0000313" key="3">
    <source>
        <dbReference type="Proteomes" id="UP000680714"/>
    </source>
</evidence>
<feature type="compositionally biased region" description="Basic and acidic residues" evidence="1">
    <location>
        <begin position="25"/>
        <end position="34"/>
    </location>
</feature>
<protein>
    <submittedName>
        <fullName evidence="2">Uncharacterized protein</fullName>
    </submittedName>
</protein>
<dbReference type="Proteomes" id="UP000680714">
    <property type="component" value="Unassembled WGS sequence"/>
</dbReference>
<accession>A0ABS5I8H7</accession>
<name>A0ABS5I8H7_9PROT</name>
<organism evidence="2 3">
    <name type="scientific">Magnetospirillum sulfuroxidans</name>
    <dbReference type="NCBI Taxonomy" id="611300"/>
    <lineage>
        <taxon>Bacteria</taxon>
        <taxon>Pseudomonadati</taxon>
        <taxon>Pseudomonadota</taxon>
        <taxon>Alphaproteobacteria</taxon>
        <taxon>Rhodospirillales</taxon>
        <taxon>Rhodospirillaceae</taxon>
        <taxon>Magnetospirillum</taxon>
    </lineage>
</organism>
<sequence length="64" mass="6260">MPISALGASSPAYPASASAPVRAPEATERGPDRDNDGDEGGVSAAAKALPTPPPGRGGKMDMLA</sequence>
<feature type="compositionally biased region" description="Low complexity" evidence="1">
    <location>
        <begin position="1"/>
        <end position="24"/>
    </location>
</feature>